<organism evidence="1 2">
    <name type="scientific">Rhizobium chutanense</name>
    <dbReference type="NCBI Taxonomy" id="2035448"/>
    <lineage>
        <taxon>Bacteria</taxon>
        <taxon>Pseudomonadati</taxon>
        <taxon>Pseudomonadota</taxon>
        <taxon>Alphaproteobacteria</taxon>
        <taxon>Hyphomicrobiales</taxon>
        <taxon>Rhizobiaceae</taxon>
        <taxon>Rhizobium/Agrobacterium group</taxon>
        <taxon>Rhizobium</taxon>
    </lineage>
</organism>
<protein>
    <submittedName>
        <fullName evidence="1">Uncharacterized protein</fullName>
    </submittedName>
</protein>
<gene>
    <name evidence="1" type="ORF">CO666_14925</name>
</gene>
<name>A0A2A6JC70_9HYPH</name>
<dbReference type="Proteomes" id="UP000220768">
    <property type="component" value="Unassembled WGS sequence"/>
</dbReference>
<evidence type="ECO:0000313" key="2">
    <source>
        <dbReference type="Proteomes" id="UP000220768"/>
    </source>
</evidence>
<proteinExistence type="predicted"/>
<keyword evidence="2" id="KW-1185">Reference proteome</keyword>
<sequence>MAAATPPCRGNTLANAKIVVEARVKSLSIGESGLLLPRDFPKRMIRVDLEIKRVIKGAFTDKEAILYGVPYPPPERMFELSIMALTTGMGGHDTFEWELSANKINSDVSFFSLNNCNYSKFPDELDFLQQRRP</sequence>
<reference evidence="1 2" key="1">
    <citation type="submission" date="2017-09" db="EMBL/GenBank/DDBJ databases">
        <title>Comparative genomics of rhizobia isolated from Phaseolus vulgaris in China.</title>
        <authorList>
            <person name="Tong W."/>
        </authorList>
    </citation>
    <scope>NUCLEOTIDE SEQUENCE [LARGE SCALE GENOMIC DNA]</scope>
    <source>
        <strain evidence="1 2">C5</strain>
    </source>
</reference>
<accession>A0A2A6JC70</accession>
<dbReference type="AlphaFoldDB" id="A0A2A6JC70"/>
<evidence type="ECO:0000313" key="1">
    <source>
        <dbReference type="EMBL" id="PDT03520.1"/>
    </source>
</evidence>
<comment type="caution">
    <text evidence="1">The sequence shown here is derived from an EMBL/GenBank/DDBJ whole genome shotgun (WGS) entry which is preliminary data.</text>
</comment>
<dbReference type="EMBL" id="NWSV01000008">
    <property type="protein sequence ID" value="PDT03520.1"/>
    <property type="molecule type" value="Genomic_DNA"/>
</dbReference>